<feature type="region of interest" description="Disordered" evidence="1">
    <location>
        <begin position="90"/>
        <end position="119"/>
    </location>
</feature>
<dbReference type="Proteomes" id="UP001054945">
    <property type="component" value="Unassembled WGS sequence"/>
</dbReference>
<keyword evidence="3" id="KW-1185">Reference proteome</keyword>
<evidence type="ECO:0000313" key="3">
    <source>
        <dbReference type="Proteomes" id="UP001054945"/>
    </source>
</evidence>
<dbReference type="EMBL" id="BPLR01005735">
    <property type="protein sequence ID" value="GIY04606.1"/>
    <property type="molecule type" value="Genomic_DNA"/>
</dbReference>
<dbReference type="AlphaFoldDB" id="A0AAV4Q6B2"/>
<evidence type="ECO:0000256" key="1">
    <source>
        <dbReference type="SAM" id="MobiDB-lite"/>
    </source>
</evidence>
<reference evidence="2 3" key="1">
    <citation type="submission" date="2021-06" db="EMBL/GenBank/DDBJ databases">
        <title>Caerostris extrusa draft genome.</title>
        <authorList>
            <person name="Kono N."/>
            <person name="Arakawa K."/>
        </authorList>
    </citation>
    <scope>NUCLEOTIDE SEQUENCE [LARGE SCALE GENOMIC DNA]</scope>
</reference>
<evidence type="ECO:0000313" key="2">
    <source>
        <dbReference type="EMBL" id="GIY04606.1"/>
    </source>
</evidence>
<feature type="compositionally biased region" description="Polar residues" evidence="1">
    <location>
        <begin position="107"/>
        <end position="119"/>
    </location>
</feature>
<sequence length="119" mass="13894">MAIFQVEFVSPVTVNEISFIPDTCSWRRLPHHLMNERCQNAMSNISQGLFSLRSYYGYIGRGWNKISSFFCKENFLFVVLRKTVVKTDYSGKRSTPNRRERKALIWTNRSKNTSGKNFG</sequence>
<gene>
    <name evidence="2" type="ORF">CEXT_193991</name>
</gene>
<organism evidence="2 3">
    <name type="scientific">Caerostris extrusa</name>
    <name type="common">Bark spider</name>
    <name type="synonym">Caerostris bankana</name>
    <dbReference type="NCBI Taxonomy" id="172846"/>
    <lineage>
        <taxon>Eukaryota</taxon>
        <taxon>Metazoa</taxon>
        <taxon>Ecdysozoa</taxon>
        <taxon>Arthropoda</taxon>
        <taxon>Chelicerata</taxon>
        <taxon>Arachnida</taxon>
        <taxon>Araneae</taxon>
        <taxon>Araneomorphae</taxon>
        <taxon>Entelegynae</taxon>
        <taxon>Araneoidea</taxon>
        <taxon>Araneidae</taxon>
        <taxon>Caerostris</taxon>
    </lineage>
</organism>
<comment type="caution">
    <text evidence="2">The sequence shown here is derived from an EMBL/GenBank/DDBJ whole genome shotgun (WGS) entry which is preliminary data.</text>
</comment>
<proteinExistence type="predicted"/>
<name>A0AAV4Q6B2_CAEEX</name>
<accession>A0AAV4Q6B2</accession>
<protein>
    <submittedName>
        <fullName evidence="2">Uncharacterized protein</fullName>
    </submittedName>
</protein>